<reference evidence="1 2" key="1">
    <citation type="submission" date="2018-06" db="EMBL/GenBank/DDBJ databases">
        <authorList>
            <consortium name="Pathogen Informatics"/>
            <person name="Doyle S."/>
        </authorList>
    </citation>
    <scope>NUCLEOTIDE SEQUENCE [LARGE SCALE GENOMIC DNA]</scope>
    <source>
        <strain evidence="1 2">NCTC10719</strain>
    </source>
</reference>
<gene>
    <name evidence="1" type="ORF">NCTC10719_00411</name>
</gene>
<organism evidence="1 2">
    <name type="scientific">Clostridium perfringens</name>
    <dbReference type="NCBI Taxonomy" id="1502"/>
    <lineage>
        <taxon>Bacteria</taxon>
        <taxon>Bacillati</taxon>
        <taxon>Bacillota</taxon>
        <taxon>Clostridia</taxon>
        <taxon>Eubacteriales</taxon>
        <taxon>Clostridiaceae</taxon>
        <taxon>Clostridium</taxon>
    </lineage>
</organism>
<dbReference type="Gene3D" id="1.10.1220.10">
    <property type="entry name" value="Met repressor-like"/>
    <property type="match status" value="1"/>
</dbReference>
<dbReference type="GO" id="GO:0006355">
    <property type="term" value="P:regulation of DNA-templated transcription"/>
    <property type="evidence" value="ECO:0007669"/>
    <property type="project" value="InterPro"/>
</dbReference>
<dbReference type="InterPro" id="IPR010985">
    <property type="entry name" value="Ribbon_hlx_hlx"/>
</dbReference>
<dbReference type="RefSeq" id="WP_164803877.1">
    <property type="nucleotide sequence ID" value="NZ_CATNYB010000001.1"/>
</dbReference>
<protein>
    <submittedName>
        <fullName evidence="1">Uncharacterized protein</fullName>
    </submittedName>
</protein>
<accession>A0A2X2Y2E9</accession>
<dbReference type="InterPro" id="IPR045944">
    <property type="entry name" value="DUF6364"/>
</dbReference>
<sequence>MKKKFTTTIDDELIKKAKIIAIEKEISVAELIEISLKEYFKKIGK</sequence>
<dbReference type="Pfam" id="PF19891">
    <property type="entry name" value="DUF6364"/>
    <property type="match status" value="1"/>
</dbReference>
<evidence type="ECO:0000313" key="2">
    <source>
        <dbReference type="Proteomes" id="UP000249986"/>
    </source>
</evidence>
<dbReference type="EMBL" id="UAWG01000001">
    <property type="protein sequence ID" value="SQB57817.1"/>
    <property type="molecule type" value="Genomic_DNA"/>
</dbReference>
<name>A0A2X2Y2E9_CLOPF</name>
<dbReference type="Proteomes" id="UP000249986">
    <property type="component" value="Unassembled WGS sequence"/>
</dbReference>
<evidence type="ECO:0000313" key="1">
    <source>
        <dbReference type="EMBL" id="SQB57817.1"/>
    </source>
</evidence>
<proteinExistence type="predicted"/>
<dbReference type="InterPro" id="IPR013321">
    <property type="entry name" value="Arc_rbn_hlx_hlx"/>
</dbReference>
<dbReference type="SUPFAM" id="SSF47598">
    <property type="entry name" value="Ribbon-helix-helix"/>
    <property type="match status" value="1"/>
</dbReference>
<dbReference type="AlphaFoldDB" id="A0A2X2Y2E9"/>